<sequence length="77" mass="8430">MPTDTTPDPLDMERRSEAQVIPQAVPGGRRVEAPKPDISQRPGLPERPQIMAADIEDEDEDPVVDSGPGITDQGERR</sequence>
<gene>
    <name evidence="2" type="ORF">GON04_12910</name>
</gene>
<protein>
    <submittedName>
        <fullName evidence="2">Uncharacterized protein</fullName>
    </submittedName>
</protein>
<name>A0A6N8IWI2_9BURK</name>
<accession>A0A6N8IWI2</accession>
<reference evidence="2 3" key="1">
    <citation type="submission" date="2019-12" db="EMBL/GenBank/DDBJ databases">
        <authorList>
            <person name="Huq M.A."/>
        </authorList>
    </citation>
    <scope>NUCLEOTIDE SEQUENCE [LARGE SCALE GENOMIC DNA]</scope>
    <source>
        <strain evidence="2 3">MAH-25</strain>
    </source>
</reference>
<organism evidence="2 3">
    <name type="scientific">Ramlibacter pinisoli</name>
    <dbReference type="NCBI Taxonomy" id="2682844"/>
    <lineage>
        <taxon>Bacteria</taxon>
        <taxon>Pseudomonadati</taxon>
        <taxon>Pseudomonadota</taxon>
        <taxon>Betaproteobacteria</taxon>
        <taxon>Burkholderiales</taxon>
        <taxon>Comamonadaceae</taxon>
        <taxon>Ramlibacter</taxon>
    </lineage>
</organism>
<dbReference type="EMBL" id="WSEL01000003">
    <property type="protein sequence ID" value="MVQ30356.1"/>
    <property type="molecule type" value="Genomic_DNA"/>
</dbReference>
<dbReference type="AlphaFoldDB" id="A0A6N8IWI2"/>
<dbReference type="RefSeq" id="WP_157398250.1">
    <property type="nucleotide sequence ID" value="NZ_WSEL01000003.1"/>
</dbReference>
<feature type="region of interest" description="Disordered" evidence="1">
    <location>
        <begin position="1"/>
        <end position="77"/>
    </location>
</feature>
<comment type="caution">
    <text evidence="2">The sequence shown here is derived from an EMBL/GenBank/DDBJ whole genome shotgun (WGS) entry which is preliminary data.</text>
</comment>
<feature type="compositionally biased region" description="Acidic residues" evidence="1">
    <location>
        <begin position="54"/>
        <end position="63"/>
    </location>
</feature>
<evidence type="ECO:0000313" key="3">
    <source>
        <dbReference type="Proteomes" id="UP000469385"/>
    </source>
</evidence>
<evidence type="ECO:0000256" key="1">
    <source>
        <dbReference type="SAM" id="MobiDB-lite"/>
    </source>
</evidence>
<dbReference type="Proteomes" id="UP000469385">
    <property type="component" value="Unassembled WGS sequence"/>
</dbReference>
<keyword evidence="3" id="KW-1185">Reference proteome</keyword>
<evidence type="ECO:0000313" key="2">
    <source>
        <dbReference type="EMBL" id="MVQ30356.1"/>
    </source>
</evidence>
<proteinExistence type="predicted"/>